<dbReference type="WBParaSite" id="PDA_v2.g15991.t1">
    <property type="protein sequence ID" value="PDA_v2.g15991.t1"/>
    <property type="gene ID" value="PDA_v2.g15991"/>
</dbReference>
<dbReference type="InterPro" id="IPR050309">
    <property type="entry name" value="Type-B_Carboxylest/Lipase"/>
</dbReference>
<evidence type="ECO:0000256" key="1">
    <source>
        <dbReference type="SAM" id="SignalP"/>
    </source>
</evidence>
<dbReference type="Gene3D" id="3.40.50.1820">
    <property type="entry name" value="alpha/beta hydrolase"/>
    <property type="match status" value="1"/>
</dbReference>
<feature type="domain" description="Carboxylesterase type B" evidence="2">
    <location>
        <begin position="26"/>
        <end position="509"/>
    </location>
</feature>
<evidence type="ECO:0000259" key="2">
    <source>
        <dbReference type="Pfam" id="PF00135"/>
    </source>
</evidence>
<organism evidence="3 4">
    <name type="scientific">Panagrolaimus davidi</name>
    <dbReference type="NCBI Taxonomy" id="227884"/>
    <lineage>
        <taxon>Eukaryota</taxon>
        <taxon>Metazoa</taxon>
        <taxon>Ecdysozoa</taxon>
        <taxon>Nematoda</taxon>
        <taxon>Chromadorea</taxon>
        <taxon>Rhabditida</taxon>
        <taxon>Tylenchina</taxon>
        <taxon>Panagrolaimomorpha</taxon>
        <taxon>Panagrolaimoidea</taxon>
        <taxon>Panagrolaimidae</taxon>
        <taxon>Panagrolaimus</taxon>
    </lineage>
</organism>
<keyword evidence="3" id="KW-1185">Reference proteome</keyword>
<evidence type="ECO:0000313" key="4">
    <source>
        <dbReference type="WBParaSite" id="PDA_v2.g15991.t1"/>
    </source>
</evidence>
<dbReference type="InterPro" id="IPR029058">
    <property type="entry name" value="AB_hydrolase_fold"/>
</dbReference>
<dbReference type="Pfam" id="PF00135">
    <property type="entry name" value="COesterase"/>
    <property type="match status" value="1"/>
</dbReference>
<dbReference type="Proteomes" id="UP000887578">
    <property type="component" value="Unplaced"/>
</dbReference>
<reference evidence="4" key="1">
    <citation type="submission" date="2022-11" db="UniProtKB">
        <authorList>
            <consortium name="WormBaseParasite"/>
        </authorList>
    </citation>
    <scope>IDENTIFICATION</scope>
</reference>
<feature type="chain" id="PRO_5036972668" evidence="1">
    <location>
        <begin position="23"/>
        <end position="558"/>
    </location>
</feature>
<keyword evidence="1" id="KW-0732">Signal</keyword>
<dbReference type="AlphaFoldDB" id="A0A914PE98"/>
<protein>
    <submittedName>
        <fullName evidence="4">Carboxylesterase type B domain-containing protein</fullName>
    </submittedName>
</protein>
<dbReference type="InterPro" id="IPR019819">
    <property type="entry name" value="Carboxylesterase_B_CS"/>
</dbReference>
<dbReference type="InterPro" id="IPR002018">
    <property type="entry name" value="CarbesteraseB"/>
</dbReference>
<name>A0A914PE98_9BILA</name>
<accession>A0A914PE98</accession>
<dbReference type="PROSITE" id="PS00941">
    <property type="entry name" value="CARBOXYLESTERASE_B_2"/>
    <property type="match status" value="1"/>
</dbReference>
<dbReference type="SUPFAM" id="SSF53474">
    <property type="entry name" value="alpha/beta-Hydrolases"/>
    <property type="match status" value="1"/>
</dbReference>
<feature type="signal peptide" evidence="1">
    <location>
        <begin position="1"/>
        <end position="22"/>
    </location>
</feature>
<dbReference type="PANTHER" id="PTHR11559">
    <property type="entry name" value="CARBOXYLESTERASE"/>
    <property type="match status" value="1"/>
</dbReference>
<evidence type="ECO:0000313" key="3">
    <source>
        <dbReference type="Proteomes" id="UP000887578"/>
    </source>
</evidence>
<proteinExistence type="predicted"/>
<sequence length="558" mass="61327">MVQLFNGICIFAAVFIVTAVNSQSSDLVVSTIYGKIEGFRYTTPNGTETEVFLGIPYAAPPVGNLRFEKSIPPNPWTTTRQAKAFGATCLSLPKFSSPTASEDCLFINIIKPKAPSSDPKGYPILLWIHGGAFATGSSSDYPYNATAERLVAKGVIYASINYRQSAFGFFSTGNSKAPGNYGVWDQIQAIKFLKKVAKSFGGNPKSITPFGQSSGGITVSLLSLAPATNNLFDRSIDMSGSSNFQLNDFKLNINYSLQLADTLGCGCSTNPKNCLKTKTSLEIQNALASVPLGGAFWPRIDDGDLFPNVTYEKLVQRAPKRDIWFSLNNQEYLVFAVAGALPSSSNLYPISTGQAANFSEIDFVNIVNGAVATQQNYGDRRQEVAEKIIDFYLNQTHYNTSRNFYLQIYAQLITDFSYNIRTMREAKKRAAAGQKVYFSVNNFLPASMNNVYFEGVGHSRELHYLFNGILGLPMVPLVGDEAAAQKTYSDLFVTFAKTGIPSSGALTVPRLTSPSAIPNIQIYPSSYIQQDLWKDRIDFWDSIAATYGYDLPEQRKLF</sequence>